<dbReference type="Gene3D" id="2.70.150.10">
    <property type="entry name" value="Calcium-transporting ATPase, cytoplasmic transduction domain A"/>
    <property type="match status" value="1"/>
</dbReference>
<name>A0A0L0G446_9EUKA</name>
<dbReference type="NCBIfam" id="TIGR01494">
    <property type="entry name" value="ATPase_P-type"/>
    <property type="match status" value="1"/>
</dbReference>
<evidence type="ECO:0000256" key="3">
    <source>
        <dbReference type="ARBA" id="ARBA00022692"/>
    </source>
</evidence>
<organism evidence="11 12">
    <name type="scientific">Sphaeroforma arctica JP610</name>
    <dbReference type="NCBI Taxonomy" id="667725"/>
    <lineage>
        <taxon>Eukaryota</taxon>
        <taxon>Ichthyosporea</taxon>
        <taxon>Ichthyophonida</taxon>
        <taxon>Sphaeroforma</taxon>
    </lineage>
</organism>
<feature type="region of interest" description="Disordered" evidence="8">
    <location>
        <begin position="242"/>
        <end position="263"/>
    </location>
</feature>
<keyword evidence="4" id="KW-0547">Nucleotide-binding</keyword>
<dbReference type="AlphaFoldDB" id="A0A0L0G446"/>
<dbReference type="GO" id="GO:0022857">
    <property type="term" value="F:transmembrane transporter activity"/>
    <property type="evidence" value="ECO:0007669"/>
    <property type="project" value="TreeGrafter"/>
</dbReference>
<feature type="transmembrane region" description="Helical" evidence="9">
    <location>
        <begin position="157"/>
        <end position="190"/>
    </location>
</feature>
<dbReference type="InterPro" id="IPR036163">
    <property type="entry name" value="HMA_dom_sf"/>
</dbReference>
<keyword evidence="12" id="KW-1185">Reference proteome</keyword>
<dbReference type="Pfam" id="PF00702">
    <property type="entry name" value="Hydrolase"/>
    <property type="match status" value="1"/>
</dbReference>
<dbReference type="SUPFAM" id="SSF81653">
    <property type="entry name" value="Calcium ATPase, transduction domain A"/>
    <property type="match status" value="1"/>
</dbReference>
<evidence type="ECO:0000256" key="8">
    <source>
        <dbReference type="SAM" id="MobiDB-lite"/>
    </source>
</evidence>
<evidence type="ECO:0000256" key="6">
    <source>
        <dbReference type="ARBA" id="ARBA00022989"/>
    </source>
</evidence>
<dbReference type="Proteomes" id="UP000054560">
    <property type="component" value="Unassembled WGS sequence"/>
</dbReference>
<dbReference type="Gene3D" id="3.30.70.100">
    <property type="match status" value="1"/>
</dbReference>
<feature type="transmembrane region" description="Helical" evidence="9">
    <location>
        <begin position="110"/>
        <end position="137"/>
    </location>
</feature>
<accession>A0A0L0G446</accession>
<dbReference type="InterPro" id="IPR051014">
    <property type="entry name" value="Cation_Transport_ATPase_IB"/>
</dbReference>
<dbReference type="InterPro" id="IPR023299">
    <property type="entry name" value="ATPase_P-typ_cyto_dom_N"/>
</dbReference>
<evidence type="ECO:0000256" key="2">
    <source>
        <dbReference type="ARBA" id="ARBA00006024"/>
    </source>
</evidence>
<evidence type="ECO:0000259" key="10">
    <source>
        <dbReference type="PROSITE" id="PS50846"/>
    </source>
</evidence>
<comment type="similarity">
    <text evidence="2">Belongs to the cation transport ATPase (P-type) (TC 3.A.3) family. Type IB subfamily.</text>
</comment>
<dbReference type="GO" id="GO:0016020">
    <property type="term" value="C:membrane"/>
    <property type="evidence" value="ECO:0007669"/>
    <property type="project" value="UniProtKB-SubCell"/>
</dbReference>
<dbReference type="PANTHER" id="PTHR48085:SF5">
    <property type="entry name" value="CADMIUM_ZINC-TRANSPORTING ATPASE HMA4-RELATED"/>
    <property type="match status" value="1"/>
</dbReference>
<dbReference type="PROSITE" id="PS00154">
    <property type="entry name" value="ATPASE_E1_E2"/>
    <property type="match status" value="1"/>
</dbReference>
<dbReference type="Pfam" id="PF00122">
    <property type="entry name" value="E1-E2_ATPase"/>
    <property type="match status" value="1"/>
</dbReference>
<evidence type="ECO:0000256" key="4">
    <source>
        <dbReference type="ARBA" id="ARBA00022741"/>
    </source>
</evidence>
<dbReference type="PRINTS" id="PR00119">
    <property type="entry name" value="CATATPASE"/>
</dbReference>
<keyword evidence="7 9" id="KW-0472">Membrane</keyword>
<proteinExistence type="inferred from homology"/>
<evidence type="ECO:0000256" key="5">
    <source>
        <dbReference type="ARBA" id="ARBA00022840"/>
    </source>
</evidence>
<sequence length="801" mass="84809">MSSNIVNSTIFHVDGLCCGGEATLIRETLEPLEGVVSVKVSVVDRRAKVEHTRAVDVETILKLLNDEYMGARIEQNGDVVSDSEGQRSHLCGLSYASFARICLPILQTSLFTVACIMCWLGYMHTAFICSIVCIVLSGSLLYKAALSILRRLPNAELLMAIAVVGSLCLGNWLEAASVGTIVAVLDAIVLYTHERVDRRLNNSIVVKPPTVDVPEGGSQLVSQLVPGSVYVARAGDALPTDGEVKQGSANVDESSITGEAMPQPKAVGDTVLSGSVLTSGFLQVVATKPANESFVSRIEDAVLDAKNTRSQTDELVSRFVVWYMPTVILIATIVALVTKDPHKFLVILVAGCPCSLVAAAPFVQSAALTLLAKNGLLLKHSSALEDLARLGLFAFDKTGTLTMGQFTLVDMQLVDAATTDANAAGAAPGLAGANADGAGITSTQKWEKADVHRWLAAVEARDSHPLARSLVMSYTGCLTAFMGVVDGGLPEVQNFERHGRDGVSGSVCEHVVGVGNAKFVAQLTGTEVPPEIVLRGEGAKGTTCLYVTVDGSLAATLLLSDEARPDAPRVLRTLRDMGIRPVMLTGDKHSTAVEVAKHVGIDEVDVFSGLLPETKASLLCRLSEFSSANHDAALYSHEDMAANENAPLLPVRNNSTLDGSICTPDGAKHKPHSRLTVGFVGDGLNDCPALATANVGIVMQEVGARATTDAAMGVIQDSSLDTIPYAIITARRTQRLVLMNIILSLAINLVVIGCAAFMRLPLWVSVMADSVGLLAVMLNGLWPLCWNDVSKTVERKQPGMV</sequence>
<dbReference type="RefSeq" id="XP_014157478.1">
    <property type="nucleotide sequence ID" value="XM_014302003.1"/>
</dbReference>
<dbReference type="GeneID" id="25904685"/>
<dbReference type="SUPFAM" id="SSF56784">
    <property type="entry name" value="HAD-like"/>
    <property type="match status" value="1"/>
</dbReference>
<dbReference type="Gene3D" id="3.40.1110.10">
    <property type="entry name" value="Calcium-transporting ATPase, cytoplasmic domain N"/>
    <property type="match status" value="1"/>
</dbReference>
<feature type="transmembrane region" description="Helical" evidence="9">
    <location>
        <begin position="344"/>
        <end position="372"/>
    </location>
</feature>
<dbReference type="PROSITE" id="PS50846">
    <property type="entry name" value="HMA_2"/>
    <property type="match status" value="1"/>
</dbReference>
<evidence type="ECO:0000313" key="11">
    <source>
        <dbReference type="EMBL" id="KNC83576.1"/>
    </source>
</evidence>
<dbReference type="InterPro" id="IPR006121">
    <property type="entry name" value="HMA_dom"/>
</dbReference>
<dbReference type="eggNOG" id="KOG0207">
    <property type="taxonomic scope" value="Eukaryota"/>
</dbReference>
<dbReference type="InterPro" id="IPR036412">
    <property type="entry name" value="HAD-like_sf"/>
</dbReference>
<gene>
    <name evidence="11" type="ORF">SARC_04181</name>
</gene>
<evidence type="ECO:0000313" key="12">
    <source>
        <dbReference type="Proteomes" id="UP000054560"/>
    </source>
</evidence>
<dbReference type="InterPro" id="IPR023214">
    <property type="entry name" value="HAD_sf"/>
</dbReference>
<feature type="transmembrane region" description="Helical" evidence="9">
    <location>
        <begin position="736"/>
        <end position="758"/>
    </location>
</feature>
<dbReference type="PANTHER" id="PTHR48085">
    <property type="entry name" value="CADMIUM/ZINC-TRANSPORTING ATPASE HMA2-RELATED"/>
    <property type="match status" value="1"/>
</dbReference>
<protein>
    <recommendedName>
        <fullName evidence="10">HMA domain-containing protein</fullName>
    </recommendedName>
</protein>
<dbReference type="Pfam" id="PF00403">
    <property type="entry name" value="HMA"/>
    <property type="match status" value="1"/>
</dbReference>
<comment type="subcellular location">
    <subcellularLocation>
        <location evidence="1">Membrane</location>
        <topology evidence="1">Multi-pass membrane protein</topology>
    </subcellularLocation>
</comment>
<dbReference type="EMBL" id="KQ241823">
    <property type="protein sequence ID" value="KNC83576.1"/>
    <property type="molecule type" value="Genomic_DNA"/>
</dbReference>
<keyword evidence="5" id="KW-0067">ATP-binding</keyword>
<feature type="transmembrane region" description="Helical" evidence="9">
    <location>
        <begin position="764"/>
        <end position="786"/>
    </location>
</feature>
<keyword evidence="3 9" id="KW-0812">Transmembrane</keyword>
<feature type="compositionally biased region" description="Polar residues" evidence="8">
    <location>
        <begin position="247"/>
        <end position="257"/>
    </location>
</feature>
<keyword evidence="6 9" id="KW-1133">Transmembrane helix</keyword>
<feature type="domain" description="HMA" evidence="10">
    <location>
        <begin position="7"/>
        <end position="72"/>
    </location>
</feature>
<dbReference type="GO" id="GO:0016887">
    <property type="term" value="F:ATP hydrolysis activity"/>
    <property type="evidence" value="ECO:0007669"/>
    <property type="project" value="InterPro"/>
</dbReference>
<feature type="transmembrane region" description="Helical" evidence="9">
    <location>
        <begin position="319"/>
        <end position="338"/>
    </location>
</feature>
<dbReference type="SUPFAM" id="SSF55008">
    <property type="entry name" value="HMA, heavy metal-associated domain"/>
    <property type="match status" value="1"/>
</dbReference>
<dbReference type="SUPFAM" id="SSF81665">
    <property type="entry name" value="Calcium ATPase, transmembrane domain M"/>
    <property type="match status" value="1"/>
</dbReference>
<dbReference type="InterPro" id="IPR008250">
    <property type="entry name" value="ATPase_P-typ_transduc_dom_A_sf"/>
</dbReference>
<dbReference type="InterPro" id="IPR059000">
    <property type="entry name" value="ATPase_P-type_domA"/>
</dbReference>
<evidence type="ECO:0000256" key="9">
    <source>
        <dbReference type="SAM" id="Phobius"/>
    </source>
</evidence>
<dbReference type="OrthoDB" id="436087at2759"/>
<evidence type="ECO:0000256" key="1">
    <source>
        <dbReference type="ARBA" id="ARBA00004141"/>
    </source>
</evidence>
<reference evidence="11 12" key="1">
    <citation type="submission" date="2011-02" db="EMBL/GenBank/DDBJ databases">
        <title>The Genome Sequence of Sphaeroforma arctica JP610.</title>
        <authorList>
            <consortium name="The Broad Institute Genome Sequencing Platform"/>
            <person name="Russ C."/>
            <person name="Cuomo C."/>
            <person name="Young S.K."/>
            <person name="Zeng Q."/>
            <person name="Gargeya S."/>
            <person name="Alvarado L."/>
            <person name="Berlin A."/>
            <person name="Chapman S.B."/>
            <person name="Chen Z."/>
            <person name="Freedman E."/>
            <person name="Gellesch M."/>
            <person name="Goldberg J."/>
            <person name="Griggs A."/>
            <person name="Gujja S."/>
            <person name="Heilman E."/>
            <person name="Heiman D."/>
            <person name="Howarth C."/>
            <person name="Mehta T."/>
            <person name="Neiman D."/>
            <person name="Pearson M."/>
            <person name="Roberts A."/>
            <person name="Saif S."/>
            <person name="Shea T."/>
            <person name="Shenoy N."/>
            <person name="Sisk P."/>
            <person name="Stolte C."/>
            <person name="Sykes S."/>
            <person name="White J."/>
            <person name="Yandava C."/>
            <person name="Burger G."/>
            <person name="Gray M.W."/>
            <person name="Holland P.W.H."/>
            <person name="King N."/>
            <person name="Lang F.B.F."/>
            <person name="Roger A.J."/>
            <person name="Ruiz-Trillo I."/>
            <person name="Haas B."/>
            <person name="Nusbaum C."/>
            <person name="Birren B."/>
        </authorList>
    </citation>
    <scope>NUCLEOTIDE SEQUENCE [LARGE SCALE GENOMIC DNA]</scope>
    <source>
        <strain evidence="11 12">JP610</strain>
    </source>
</reference>
<dbReference type="InterPro" id="IPR018303">
    <property type="entry name" value="ATPase_P-typ_P_site"/>
</dbReference>
<dbReference type="InterPro" id="IPR023298">
    <property type="entry name" value="ATPase_P-typ_TM_dom_sf"/>
</dbReference>
<dbReference type="Gene3D" id="3.40.50.1000">
    <property type="entry name" value="HAD superfamily/HAD-like"/>
    <property type="match status" value="1"/>
</dbReference>
<dbReference type="GO" id="GO:0005524">
    <property type="term" value="F:ATP binding"/>
    <property type="evidence" value="ECO:0007669"/>
    <property type="project" value="UniProtKB-KW"/>
</dbReference>
<dbReference type="STRING" id="667725.A0A0L0G446"/>
<dbReference type="InterPro" id="IPR001757">
    <property type="entry name" value="P_typ_ATPase"/>
</dbReference>
<evidence type="ECO:0000256" key="7">
    <source>
        <dbReference type="ARBA" id="ARBA00023136"/>
    </source>
</evidence>
<dbReference type="GO" id="GO:0046872">
    <property type="term" value="F:metal ion binding"/>
    <property type="evidence" value="ECO:0007669"/>
    <property type="project" value="InterPro"/>
</dbReference>